<dbReference type="RefSeq" id="WP_274353205.1">
    <property type="nucleotide sequence ID" value="NZ_JAQZSM010000016.1"/>
</dbReference>
<proteinExistence type="predicted"/>
<dbReference type="EMBL" id="JAQZSM010000016">
    <property type="protein sequence ID" value="MDD7972532.1"/>
    <property type="molecule type" value="Genomic_DNA"/>
</dbReference>
<keyword evidence="4 5" id="KW-0472">Membrane</keyword>
<dbReference type="Pfam" id="PF04893">
    <property type="entry name" value="Yip1"/>
    <property type="match status" value="1"/>
</dbReference>
<sequence>MATGRPDDGKHEGTPVMQLNIAAVSALVRLTLTRPREAAARLIALDVPDDARWLGFVIVVVLSVFLGQVSVLLMEDGEAMMGGGLLFMAMFQTSVLLGMVVAVQGVGRALGGKGSFPDTLLLLAWLQFVMLVLQFVQIAALILIPPLFGMITLLALAVFLWLLTNFVLVLHGFTSGLKVFVGIIFSFFGVAMALAFLLVLLGFGPEGAM</sequence>
<keyword evidence="8" id="KW-1185">Reference proteome</keyword>
<gene>
    <name evidence="7" type="ORF">PUT78_15640</name>
</gene>
<keyword evidence="3 5" id="KW-1133">Transmembrane helix</keyword>
<evidence type="ECO:0000259" key="6">
    <source>
        <dbReference type="Pfam" id="PF04893"/>
    </source>
</evidence>
<dbReference type="Proteomes" id="UP001431784">
    <property type="component" value="Unassembled WGS sequence"/>
</dbReference>
<organism evidence="7 8">
    <name type="scientific">Roseinatronobacter alkalisoli</name>
    <dbReference type="NCBI Taxonomy" id="3028235"/>
    <lineage>
        <taxon>Bacteria</taxon>
        <taxon>Pseudomonadati</taxon>
        <taxon>Pseudomonadota</taxon>
        <taxon>Alphaproteobacteria</taxon>
        <taxon>Rhodobacterales</taxon>
        <taxon>Paracoccaceae</taxon>
        <taxon>Roseinatronobacter</taxon>
    </lineage>
</organism>
<evidence type="ECO:0000313" key="8">
    <source>
        <dbReference type="Proteomes" id="UP001431784"/>
    </source>
</evidence>
<feature type="domain" description="Yip1" evidence="6">
    <location>
        <begin position="31"/>
        <end position="194"/>
    </location>
</feature>
<dbReference type="InterPro" id="IPR006977">
    <property type="entry name" value="Yip1_dom"/>
</dbReference>
<keyword evidence="2 5" id="KW-0812">Transmembrane</keyword>
<feature type="transmembrane region" description="Helical" evidence="5">
    <location>
        <begin position="119"/>
        <end position="144"/>
    </location>
</feature>
<comment type="subcellular location">
    <subcellularLocation>
        <location evidence="1">Membrane</location>
        <topology evidence="1">Multi-pass membrane protein</topology>
    </subcellularLocation>
</comment>
<evidence type="ECO:0000313" key="7">
    <source>
        <dbReference type="EMBL" id="MDD7972532.1"/>
    </source>
</evidence>
<evidence type="ECO:0000256" key="4">
    <source>
        <dbReference type="ARBA" id="ARBA00023136"/>
    </source>
</evidence>
<feature type="transmembrane region" description="Helical" evidence="5">
    <location>
        <begin position="53"/>
        <end position="73"/>
    </location>
</feature>
<comment type="caution">
    <text evidence="7">The sequence shown here is derived from an EMBL/GenBank/DDBJ whole genome shotgun (WGS) entry which is preliminary data.</text>
</comment>
<evidence type="ECO:0000256" key="3">
    <source>
        <dbReference type="ARBA" id="ARBA00022989"/>
    </source>
</evidence>
<evidence type="ECO:0000256" key="1">
    <source>
        <dbReference type="ARBA" id="ARBA00004141"/>
    </source>
</evidence>
<evidence type="ECO:0000256" key="5">
    <source>
        <dbReference type="SAM" id="Phobius"/>
    </source>
</evidence>
<protein>
    <submittedName>
        <fullName evidence="7">Yip1 family protein</fullName>
    </submittedName>
</protein>
<feature type="transmembrane region" description="Helical" evidence="5">
    <location>
        <begin position="179"/>
        <end position="203"/>
    </location>
</feature>
<name>A0ABT5TBP4_9RHOB</name>
<reference evidence="7" key="1">
    <citation type="submission" date="2023-02" db="EMBL/GenBank/DDBJ databases">
        <title>Description of Roseinatronobacter alkalisoli sp. nov., an alkaliphilic bacerium isolated from soda soil.</title>
        <authorList>
            <person name="Wei W."/>
        </authorList>
    </citation>
    <scope>NUCLEOTIDE SEQUENCE</scope>
    <source>
        <strain evidence="7">HJB301</strain>
    </source>
</reference>
<feature type="transmembrane region" description="Helical" evidence="5">
    <location>
        <begin position="151"/>
        <end position="173"/>
    </location>
</feature>
<feature type="transmembrane region" description="Helical" evidence="5">
    <location>
        <begin position="85"/>
        <end position="107"/>
    </location>
</feature>
<accession>A0ABT5TBP4</accession>
<evidence type="ECO:0000256" key="2">
    <source>
        <dbReference type="ARBA" id="ARBA00022692"/>
    </source>
</evidence>